<evidence type="ECO:0008006" key="3">
    <source>
        <dbReference type="Google" id="ProtNLM"/>
    </source>
</evidence>
<dbReference type="InterPro" id="IPR028082">
    <property type="entry name" value="Peripla_BP_I"/>
</dbReference>
<evidence type="ECO:0000256" key="1">
    <source>
        <dbReference type="ARBA" id="ARBA00023136"/>
    </source>
</evidence>
<dbReference type="EMBL" id="UINC01001061">
    <property type="protein sequence ID" value="SUZ69409.1"/>
    <property type="molecule type" value="Genomic_DNA"/>
</dbReference>
<proteinExistence type="predicted"/>
<accession>A0A381PTX2</accession>
<reference evidence="2" key="1">
    <citation type="submission" date="2018-05" db="EMBL/GenBank/DDBJ databases">
        <authorList>
            <person name="Lanie J.A."/>
            <person name="Ng W.-L."/>
            <person name="Kazmierczak K.M."/>
            <person name="Andrzejewski T.M."/>
            <person name="Davidsen T.M."/>
            <person name="Wayne K.J."/>
            <person name="Tettelin H."/>
            <person name="Glass J.I."/>
            <person name="Rusch D."/>
            <person name="Podicherti R."/>
            <person name="Tsui H.-C.T."/>
            <person name="Winkler M.E."/>
        </authorList>
    </citation>
    <scope>NUCLEOTIDE SEQUENCE</scope>
</reference>
<gene>
    <name evidence="2" type="ORF">METZ01_LOCUS22263</name>
</gene>
<dbReference type="PANTHER" id="PTHR38038:SF1">
    <property type="entry name" value="PENICILLIN-BINDING PROTEIN ACTIVATOR LPOA"/>
    <property type="match status" value="1"/>
</dbReference>
<dbReference type="SUPFAM" id="SSF53822">
    <property type="entry name" value="Periplasmic binding protein-like I"/>
    <property type="match status" value="1"/>
</dbReference>
<dbReference type="GO" id="GO:0009252">
    <property type="term" value="P:peptidoglycan biosynthetic process"/>
    <property type="evidence" value="ECO:0007669"/>
    <property type="project" value="TreeGrafter"/>
</dbReference>
<protein>
    <recommendedName>
        <fullName evidence="3">Penicillin-binding protein activator</fullName>
    </recommendedName>
</protein>
<dbReference type="CDD" id="cd06339">
    <property type="entry name" value="PBP1_YraM_LppC_lipoprotein-like"/>
    <property type="match status" value="1"/>
</dbReference>
<dbReference type="GO" id="GO:0030234">
    <property type="term" value="F:enzyme regulator activity"/>
    <property type="evidence" value="ECO:0007669"/>
    <property type="project" value="TreeGrafter"/>
</dbReference>
<dbReference type="PANTHER" id="PTHR38038">
    <property type="entry name" value="PENICILLIN-BINDING PROTEIN ACTIVATOR LPOA"/>
    <property type="match status" value="1"/>
</dbReference>
<organism evidence="2">
    <name type="scientific">marine metagenome</name>
    <dbReference type="NCBI Taxonomy" id="408172"/>
    <lineage>
        <taxon>unclassified sequences</taxon>
        <taxon>metagenomes</taxon>
        <taxon>ecological metagenomes</taxon>
    </lineage>
</organism>
<dbReference type="Gene3D" id="3.40.50.2300">
    <property type="match status" value="2"/>
</dbReference>
<evidence type="ECO:0000313" key="2">
    <source>
        <dbReference type="EMBL" id="SUZ69409.1"/>
    </source>
</evidence>
<name>A0A381PTX2_9ZZZZ</name>
<dbReference type="Pfam" id="PF04348">
    <property type="entry name" value="LppC"/>
    <property type="match status" value="1"/>
</dbReference>
<dbReference type="AlphaFoldDB" id="A0A381PTX2"/>
<dbReference type="GO" id="GO:0031241">
    <property type="term" value="C:periplasmic side of cell outer membrane"/>
    <property type="evidence" value="ECO:0007669"/>
    <property type="project" value="TreeGrafter"/>
</dbReference>
<dbReference type="InterPro" id="IPR007443">
    <property type="entry name" value="LpoA"/>
</dbReference>
<dbReference type="Gene3D" id="1.25.40.650">
    <property type="match status" value="1"/>
</dbReference>
<sequence length="615" mass="68902">METTITYYLTRLALVVIVASGVGCSIDPTNTVEETSAKESTTEFIDGLLATAQTQSETAAFVLTLQALETMLEAGFIERAQLEAEQRNLPEDVSTDLRLRYAMVRARLDLQSGNTDTAIRWLRGSLASGANAKLELGREYFILLGDTLMEVGQNIPAIEAYAASSTNGWDNGTSELFDKLWTALTSLDTEQLANLAEEATSYELRGWIELARTVRVDEFSIRRQLDSIAQWKRVWARHSAVNQLPDALVELQQTWNQRPSHIALILPLQQPAGNAIQEGFLSAYYQALGISREVPRISVFDSSTVTSIFPIYNEATTSGADLIIGPLNKQFVNQLAQMPELPVTTLALNYSDTPPLDKEKLFQFGLAPEDEIGQIVQLAWEAGYRNAALIAPSSEDYLRLQKYFSRRWAAEGGVVVSEETFNDESSFADIIKQLMAIDSSEARADRLLNLLPRNNIEFIPRRRNDIDFIFLIANPRQGRQIKPTLAFYFAGDVPVYSLPSIYDGQDNQSENSDLDGIVFADAPWVLQESEELKVEMNTNLRQVQGPLQRLRAMGIDSFRLYPRLKQFANQRVNSIQGTTGKLQMSEGQRIHRTLTMAQFESGLAREYRIDGNISR</sequence>
<keyword evidence="1" id="KW-0472">Membrane</keyword>